<evidence type="ECO:0000256" key="8">
    <source>
        <dbReference type="ARBA" id="ARBA00048679"/>
    </source>
</evidence>
<comment type="catalytic activity">
    <reaction evidence="7">
        <text>L-threonyl-[protein] + ATP = O-phospho-L-threonyl-[protein] + ADP + H(+)</text>
        <dbReference type="Rhea" id="RHEA:46608"/>
        <dbReference type="Rhea" id="RHEA-COMP:11060"/>
        <dbReference type="Rhea" id="RHEA-COMP:11605"/>
        <dbReference type="ChEBI" id="CHEBI:15378"/>
        <dbReference type="ChEBI" id="CHEBI:30013"/>
        <dbReference type="ChEBI" id="CHEBI:30616"/>
        <dbReference type="ChEBI" id="CHEBI:61977"/>
        <dbReference type="ChEBI" id="CHEBI:456216"/>
        <dbReference type="EC" id="2.7.11.1"/>
    </reaction>
</comment>
<reference evidence="10" key="2">
    <citation type="submission" date="2020-08" db="EMBL/GenBank/DDBJ databases">
        <title>Plant Genome Project.</title>
        <authorList>
            <person name="Zhang R.-G."/>
        </authorList>
    </citation>
    <scope>NUCLEOTIDE SEQUENCE</scope>
    <source>
        <strain evidence="10">Huo1</strain>
        <tissue evidence="10">Leaf</tissue>
    </source>
</reference>
<dbReference type="PROSITE" id="PS50011">
    <property type="entry name" value="PROTEIN_KINASE_DOM"/>
    <property type="match status" value="1"/>
</dbReference>
<protein>
    <recommendedName>
        <fullName evidence="1">non-specific serine/threonine protein kinase</fullName>
        <ecNumber evidence="1">2.7.11.1</ecNumber>
    </recommendedName>
</protein>
<evidence type="ECO:0000256" key="2">
    <source>
        <dbReference type="ARBA" id="ARBA00022527"/>
    </source>
</evidence>
<evidence type="ECO:0000256" key="6">
    <source>
        <dbReference type="ARBA" id="ARBA00022840"/>
    </source>
</evidence>
<sequence length="232" mass="26650">MARFHPTYGIHCIGTGAYGRAVAVKKLHEFEGDNPAFDSSFRNEAKLLSQIRHRHVVKLSGVCMHQQSMFLIYDYMERGSLFSVLTDEDEAVKLNWKKRVNVVNGIANTLSYMHHDHSPPIIHTDISSSKILLDSKYEGCLFDFGTTRLLDPDSSNQTILVGTQGYLAFTMEVTEKCDVYRYRVLALEVMFGQFGDHPEDFISFMTIMKRSTQFTQKMMVQQLLDKRMCLEL</sequence>
<evidence type="ECO:0000259" key="9">
    <source>
        <dbReference type="PROSITE" id="PS50011"/>
    </source>
</evidence>
<reference evidence="10" key="1">
    <citation type="submission" date="2018-01" db="EMBL/GenBank/DDBJ databases">
        <authorList>
            <person name="Mao J.F."/>
        </authorList>
    </citation>
    <scope>NUCLEOTIDE SEQUENCE</scope>
    <source>
        <strain evidence="10">Huo1</strain>
        <tissue evidence="10">Leaf</tissue>
    </source>
</reference>
<organism evidence="10">
    <name type="scientific">Salvia splendens</name>
    <name type="common">Scarlet sage</name>
    <dbReference type="NCBI Taxonomy" id="180675"/>
    <lineage>
        <taxon>Eukaryota</taxon>
        <taxon>Viridiplantae</taxon>
        <taxon>Streptophyta</taxon>
        <taxon>Embryophyta</taxon>
        <taxon>Tracheophyta</taxon>
        <taxon>Spermatophyta</taxon>
        <taxon>Magnoliopsida</taxon>
        <taxon>eudicotyledons</taxon>
        <taxon>Gunneridae</taxon>
        <taxon>Pentapetalae</taxon>
        <taxon>asterids</taxon>
        <taxon>lamiids</taxon>
        <taxon>Lamiales</taxon>
        <taxon>Lamiaceae</taxon>
        <taxon>Nepetoideae</taxon>
        <taxon>Mentheae</taxon>
        <taxon>Salviinae</taxon>
        <taxon>Salvia</taxon>
        <taxon>Salvia subgen. Calosphace</taxon>
        <taxon>core Calosphace</taxon>
    </lineage>
</organism>
<keyword evidence="3" id="KW-0808">Transferase</keyword>
<dbReference type="InterPro" id="IPR051420">
    <property type="entry name" value="Ser_Thr_Kinases_DiverseReg"/>
</dbReference>
<evidence type="ECO:0000313" key="11">
    <source>
        <dbReference type="Proteomes" id="UP000298416"/>
    </source>
</evidence>
<keyword evidence="11" id="KW-1185">Reference proteome</keyword>
<feature type="domain" description="Protein kinase" evidence="9">
    <location>
        <begin position="1"/>
        <end position="232"/>
    </location>
</feature>
<dbReference type="EMBL" id="PNBA02000001">
    <property type="protein sequence ID" value="KAG6436829.1"/>
    <property type="molecule type" value="Genomic_DNA"/>
</dbReference>
<evidence type="ECO:0000256" key="1">
    <source>
        <dbReference type="ARBA" id="ARBA00012513"/>
    </source>
</evidence>
<evidence type="ECO:0000313" key="10">
    <source>
        <dbReference type="EMBL" id="KAG6436829.1"/>
    </source>
</evidence>
<dbReference type="PANTHER" id="PTHR48005:SF16">
    <property type="entry name" value="MDIS1-INTERACTING RECEPTOR LIKE KINASE 2-LIKE ISOFORM X1"/>
    <property type="match status" value="1"/>
</dbReference>
<evidence type="ECO:0000256" key="3">
    <source>
        <dbReference type="ARBA" id="ARBA00022679"/>
    </source>
</evidence>
<dbReference type="PANTHER" id="PTHR48005">
    <property type="entry name" value="LEUCINE RICH REPEAT KINASE 2"/>
    <property type="match status" value="1"/>
</dbReference>
<dbReference type="Proteomes" id="UP000298416">
    <property type="component" value="Unassembled WGS sequence"/>
</dbReference>
<evidence type="ECO:0000256" key="5">
    <source>
        <dbReference type="ARBA" id="ARBA00022777"/>
    </source>
</evidence>
<name>A0A8X9AE01_SALSN</name>
<dbReference type="GO" id="GO:0004674">
    <property type="term" value="F:protein serine/threonine kinase activity"/>
    <property type="evidence" value="ECO:0007669"/>
    <property type="project" value="UniProtKB-KW"/>
</dbReference>
<keyword evidence="4" id="KW-0547">Nucleotide-binding</keyword>
<keyword evidence="5" id="KW-0418">Kinase</keyword>
<dbReference type="AlphaFoldDB" id="A0A8X9AE01"/>
<dbReference type="Pfam" id="PF07714">
    <property type="entry name" value="PK_Tyr_Ser-Thr"/>
    <property type="match status" value="1"/>
</dbReference>
<accession>A0A8X9AE01</accession>
<proteinExistence type="predicted"/>
<evidence type="ECO:0000256" key="4">
    <source>
        <dbReference type="ARBA" id="ARBA00022741"/>
    </source>
</evidence>
<dbReference type="GO" id="GO:0005524">
    <property type="term" value="F:ATP binding"/>
    <property type="evidence" value="ECO:0007669"/>
    <property type="project" value="UniProtKB-KW"/>
</dbReference>
<dbReference type="InterPro" id="IPR000719">
    <property type="entry name" value="Prot_kinase_dom"/>
</dbReference>
<dbReference type="EC" id="2.7.11.1" evidence="1"/>
<dbReference type="SUPFAM" id="SSF56112">
    <property type="entry name" value="Protein kinase-like (PK-like)"/>
    <property type="match status" value="1"/>
</dbReference>
<comment type="caution">
    <text evidence="10">The sequence shown here is derived from an EMBL/GenBank/DDBJ whole genome shotgun (WGS) entry which is preliminary data.</text>
</comment>
<gene>
    <name evidence="10" type="ORF">SASPL_101731</name>
</gene>
<evidence type="ECO:0000256" key="7">
    <source>
        <dbReference type="ARBA" id="ARBA00047899"/>
    </source>
</evidence>
<keyword evidence="6" id="KW-0067">ATP-binding</keyword>
<comment type="catalytic activity">
    <reaction evidence="8">
        <text>L-seryl-[protein] + ATP = O-phospho-L-seryl-[protein] + ADP + H(+)</text>
        <dbReference type="Rhea" id="RHEA:17989"/>
        <dbReference type="Rhea" id="RHEA-COMP:9863"/>
        <dbReference type="Rhea" id="RHEA-COMP:11604"/>
        <dbReference type="ChEBI" id="CHEBI:15378"/>
        <dbReference type="ChEBI" id="CHEBI:29999"/>
        <dbReference type="ChEBI" id="CHEBI:30616"/>
        <dbReference type="ChEBI" id="CHEBI:83421"/>
        <dbReference type="ChEBI" id="CHEBI:456216"/>
        <dbReference type="EC" id="2.7.11.1"/>
    </reaction>
</comment>
<keyword evidence="2" id="KW-0723">Serine/threonine-protein kinase</keyword>
<dbReference type="InterPro" id="IPR001245">
    <property type="entry name" value="Ser-Thr/Tyr_kinase_cat_dom"/>
</dbReference>
<dbReference type="InterPro" id="IPR011009">
    <property type="entry name" value="Kinase-like_dom_sf"/>
</dbReference>
<dbReference type="Gene3D" id="1.10.510.10">
    <property type="entry name" value="Transferase(Phosphotransferase) domain 1"/>
    <property type="match status" value="1"/>
</dbReference>